<evidence type="ECO:0000313" key="5">
    <source>
        <dbReference type="Proteomes" id="UP000460549"/>
    </source>
</evidence>
<dbReference type="AlphaFoldDB" id="A0A7X2TPV6"/>
<gene>
    <name evidence="4" type="ORF">FYJ80_03395</name>
</gene>
<sequence length="395" mass="42973">MSYSIETIKKEVSQERDQLVSLRRYLHTHPELPREEYETAKFIEEELHKLGLNTRRVGETGVYALLEGTKPGKALILRADIDALPITETHECPYKSVNDGKMHACGHDAHTAALLGAAKILVNHKDDIKGSIAFCFQQAEEIGYGANIFVNEGLVKGDRCFGIHLASNIECGKVSATAGPNNASVDYFKIKVNGSCAHVSTPELGIDAVYIASMITVGAQGLVTRRTNPTDSVIIGIGKIVAGTAYNIVAGEAVLEGTIRVMYPEIRSQVKAELKALAENTAKIYGGEASIEYQDFTAPLINPEVPTHEVQLVATKLFGSDNVITNRKYSLGGDDFAEFNIEVPGCYAYVGSGNPNIKETTLAHHDSSFDIDERCLEVATQLHVAYALDYLNDNI</sequence>
<dbReference type="InterPro" id="IPR002933">
    <property type="entry name" value="Peptidase_M20"/>
</dbReference>
<dbReference type="GO" id="GO:0016787">
    <property type="term" value="F:hydrolase activity"/>
    <property type="evidence" value="ECO:0007669"/>
    <property type="project" value="UniProtKB-KW"/>
</dbReference>
<keyword evidence="2" id="KW-0479">Metal-binding</keyword>
<feature type="binding site" evidence="2">
    <location>
        <position position="105"/>
    </location>
    <ligand>
        <name>Mn(2+)</name>
        <dbReference type="ChEBI" id="CHEBI:29035"/>
        <label>2</label>
    </ligand>
</feature>
<evidence type="ECO:0000313" key="4">
    <source>
        <dbReference type="EMBL" id="MSU05824.1"/>
    </source>
</evidence>
<dbReference type="Proteomes" id="UP000460549">
    <property type="component" value="Unassembled WGS sequence"/>
</dbReference>
<dbReference type="InterPro" id="IPR017439">
    <property type="entry name" value="Amidohydrolase"/>
</dbReference>
<dbReference type="GO" id="GO:0046872">
    <property type="term" value="F:metal ion binding"/>
    <property type="evidence" value="ECO:0007669"/>
    <property type="project" value="UniProtKB-KW"/>
</dbReference>
<dbReference type="PIRSF" id="PIRSF005962">
    <property type="entry name" value="Pept_M20D_amidohydro"/>
    <property type="match status" value="1"/>
</dbReference>
<feature type="binding site" evidence="2">
    <location>
        <position position="141"/>
    </location>
    <ligand>
        <name>Mn(2+)</name>
        <dbReference type="ChEBI" id="CHEBI:29035"/>
        <label>2</label>
    </ligand>
</feature>
<keyword evidence="1 4" id="KW-0378">Hydrolase</keyword>
<evidence type="ECO:0000256" key="2">
    <source>
        <dbReference type="PIRSR" id="PIRSR005962-1"/>
    </source>
</evidence>
<organism evidence="4 5">
    <name type="scientific">Bullifex porci</name>
    <dbReference type="NCBI Taxonomy" id="2606638"/>
    <lineage>
        <taxon>Bacteria</taxon>
        <taxon>Pseudomonadati</taxon>
        <taxon>Spirochaetota</taxon>
        <taxon>Spirochaetia</taxon>
        <taxon>Spirochaetales</taxon>
        <taxon>Spirochaetaceae</taxon>
        <taxon>Bullifex</taxon>
    </lineage>
</organism>
<reference evidence="4 5" key="1">
    <citation type="submission" date="2019-08" db="EMBL/GenBank/DDBJ databases">
        <title>In-depth cultivation of the pig gut microbiome towards novel bacterial diversity and tailored functional studies.</title>
        <authorList>
            <person name="Wylensek D."/>
            <person name="Hitch T.C.A."/>
            <person name="Clavel T."/>
        </authorList>
    </citation>
    <scope>NUCLEOTIDE SEQUENCE [LARGE SCALE GENOMIC DNA]</scope>
    <source>
        <strain evidence="4 5">NM-380-WT-3C1</strain>
    </source>
</reference>
<dbReference type="PANTHER" id="PTHR11014">
    <property type="entry name" value="PEPTIDASE M20 FAMILY MEMBER"/>
    <property type="match status" value="1"/>
</dbReference>
<dbReference type="SUPFAM" id="SSF53187">
    <property type="entry name" value="Zn-dependent exopeptidases"/>
    <property type="match status" value="1"/>
</dbReference>
<feature type="binding site" evidence="2">
    <location>
        <position position="365"/>
    </location>
    <ligand>
        <name>Mn(2+)</name>
        <dbReference type="ChEBI" id="CHEBI:29035"/>
        <label>2</label>
    </ligand>
</feature>
<feature type="binding site" evidence="2">
    <location>
        <position position="164"/>
    </location>
    <ligand>
        <name>Mn(2+)</name>
        <dbReference type="ChEBI" id="CHEBI:29035"/>
        <label>2</label>
    </ligand>
</feature>
<comment type="caution">
    <text evidence="4">The sequence shown here is derived from an EMBL/GenBank/DDBJ whole genome shotgun (WGS) entry which is preliminary data.</text>
</comment>
<accession>A0A7X2TPV6</accession>
<dbReference type="Gene3D" id="3.30.70.360">
    <property type="match status" value="1"/>
</dbReference>
<feature type="domain" description="Peptidase M20 dimerisation" evidence="3">
    <location>
        <begin position="187"/>
        <end position="284"/>
    </location>
</feature>
<evidence type="ECO:0000259" key="3">
    <source>
        <dbReference type="Pfam" id="PF07687"/>
    </source>
</evidence>
<dbReference type="Gene3D" id="3.40.630.10">
    <property type="entry name" value="Zn peptidases"/>
    <property type="match status" value="1"/>
</dbReference>
<dbReference type="Pfam" id="PF07687">
    <property type="entry name" value="M20_dimer"/>
    <property type="match status" value="1"/>
</dbReference>
<name>A0A7X2TPV6_9SPIO</name>
<dbReference type="InterPro" id="IPR036264">
    <property type="entry name" value="Bact_exopeptidase_dim_dom"/>
</dbReference>
<protein>
    <submittedName>
        <fullName evidence="4">Amidohydrolase</fullName>
    </submittedName>
</protein>
<feature type="binding site" evidence="2">
    <location>
        <position position="107"/>
    </location>
    <ligand>
        <name>Mn(2+)</name>
        <dbReference type="ChEBI" id="CHEBI:29035"/>
        <label>2</label>
    </ligand>
</feature>
<dbReference type="RefSeq" id="WP_154424726.1">
    <property type="nucleotide sequence ID" value="NZ_VUNN01000004.1"/>
</dbReference>
<keyword evidence="2" id="KW-0464">Manganese</keyword>
<dbReference type="Pfam" id="PF01546">
    <property type="entry name" value="Peptidase_M20"/>
    <property type="match status" value="1"/>
</dbReference>
<comment type="cofactor">
    <cofactor evidence="2">
        <name>Mn(2+)</name>
        <dbReference type="ChEBI" id="CHEBI:29035"/>
    </cofactor>
    <text evidence="2">The Mn(2+) ion enhances activity.</text>
</comment>
<evidence type="ECO:0000256" key="1">
    <source>
        <dbReference type="ARBA" id="ARBA00022801"/>
    </source>
</evidence>
<dbReference type="PANTHER" id="PTHR11014:SF63">
    <property type="entry name" value="METALLOPEPTIDASE, PUTATIVE (AFU_ORTHOLOGUE AFUA_6G09600)-RELATED"/>
    <property type="match status" value="1"/>
</dbReference>
<proteinExistence type="predicted"/>
<keyword evidence="5" id="KW-1185">Reference proteome</keyword>
<dbReference type="SUPFAM" id="SSF55031">
    <property type="entry name" value="Bacterial exopeptidase dimerisation domain"/>
    <property type="match status" value="1"/>
</dbReference>
<dbReference type="EMBL" id="VUNN01000004">
    <property type="protein sequence ID" value="MSU05824.1"/>
    <property type="molecule type" value="Genomic_DNA"/>
</dbReference>
<dbReference type="InterPro" id="IPR011650">
    <property type="entry name" value="Peptidase_M20_dimer"/>
</dbReference>
<dbReference type="NCBIfam" id="TIGR01891">
    <property type="entry name" value="amidohydrolases"/>
    <property type="match status" value="1"/>
</dbReference>